<name>A0AA36M9N9_CYLNA</name>
<proteinExistence type="predicted"/>
<comment type="caution">
    <text evidence="2">The sequence shown here is derived from an EMBL/GenBank/DDBJ whole genome shotgun (WGS) entry which is preliminary data.</text>
</comment>
<sequence>MRLLQMDDEQLEAARSKDQMAKFRDEVLSSIDLKNDSIDLGTTIERSALEDKDQLHLLNVIFIWILGIQVTIQAESRTASTTDSGLEVDFEAPVVSSRKESTTVSGKKPKKRLRKRKRKEREMVDHLPLECSSSTVFENSEDDIVKDVENLEAVLTKSKRRQSVENSSTVRIVRCVT</sequence>
<feature type="region of interest" description="Disordered" evidence="1">
    <location>
        <begin position="98"/>
        <end position="121"/>
    </location>
</feature>
<dbReference type="Proteomes" id="UP001176961">
    <property type="component" value="Unassembled WGS sequence"/>
</dbReference>
<evidence type="ECO:0000313" key="3">
    <source>
        <dbReference type="Proteomes" id="UP001176961"/>
    </source>
</evidence>
<accession>A0AA36M9N9</accession>
<evidence type="ECO:0000256" key="1">
    <source>
        <dbReference type="SAM" id="MobiDB-lite"/>
    </source>
</evidence>
<protein>
    <submittedName>
        <fullName evidence="2">Uncharacterized protein</fullName>
    </submittedName>
</protein>
<keyword evidence="3" id="KW-1185">Reference proteome</keyword>
<dbReference type="AlphaFoldDB" id="A0AA36M9N9"/>
<organism evidence="2 3">
    <name type="scientific">Cylicocyclus nassatus</name>
    <name type="common">Nematode worm</name>
    <dbReference type="NCBI Taxonomy" id="53992"/>
    <lineage>
        <taxon>Eukaryota</taxon>
        <taxon>Metazoa</taxon>
        <taxon>Ecdysozoa</taxon>
        <taxon>Nematoda</taxon>
        <taxon>Chromadorea</taxon>
        <taxon>Rhabditida</taxon>
        <taxon>Rhabditina</taxon>
        <taxon>Rhabditomorpha</taxon>
        <taxon>Strongyloidea</taxon>
        <taxon>Strongylidae</taxon>
        <taxon>Cylicocyclus</taxon>
    </lineage>
</organism>
<feature type="compositionally biased region" description="Basic residues" evidence="1">
    <location>
        <begin position="107"/>
        <end position="119"/>
    </location>
</feature>
<evidence type="ECO:0000313" key="2">
    <source>
        <dbReference type="EMBL" id="CAJ0604669.1"/>
    </source>
</evidence>
<dbReference type="EMBL" id="CATQJL010000316">
    <property type="protein sequence ID" value="CAJ0604669.1"/>
    <property type="molecule type" value="Genomic_DNA"/>
</dbReference>
<gene>
    <name evidence="2" type="ORF">CYNAS_LOCUS16652</name>
</gene>
<reference evidence="2" key="1">
    <citation type="submission" date="2023-07" db="EMBL/GenBank/DDBJ databases">
        <authorList>
            <consortium name="CYATHOMIX"/>
        </authorList>
    </citation>
    <scope>NUCLEOTIDE SEQUENCE</scope>
    <source>
        <strain evidence="2">N/A</strain>
    </source>
</reference>